<dbReference type="AlphaFoldDB" id="A0A6I4W7V4"/>
<reference evidence="2 3" key="1">
    <citation type="submission" date="2019-12" db="EMBL/GenBank/DDBJ databases">
        <title>Nocardia macrotermitis sp. nov. and Nocardia aurantia sp. nov., isolated from the gut of the fungus growing-termite Macrotermes natalensis.</title>
        <authorList>
            <person name="Christine B."/>
            <person name="Rene B."/>
        </authorList>
    </citation>
    <scope>NUCLEOTIDE SEQUENCE [LARGE SCALE GENOMIC DNA]</scope>
    <source>
        <strain evidence="2 3">DSM 102126</strain>
    </source>
</reference>
<dbReference type="Proteomes" id="UP000431901">
    <property type="component" value="Unassembled WGS sequence"/>
</dbReference>
<feature type="domain" description="Sulphotransferase Stf0" evidence="1">
    <location>
        <begin position="5"/>
        <end position="229"/>
    </location>
</feature>
<sequence>MFQTFVILTHARSGSSLLSDMLRRNGFGAPEEHLNVRFRDDAGTWHPEGAITRARRAGTGDHFGSKVMAHWLDDLKRFADRTELSDDGFLRHLFGDRFATIHLYREDSVAAAVSFTIAEFSDEWHRESGAAAREYELPRWDVLSSLITDNVAWFDWCKNRLRRVASALAPDVIEMSYEELAHDPSGELARAVDLITGGRAKAHRLVAASGLRKQGDERSAEICRRWRAEHGSYAAYG</sequence>
<evidence type="ECO:0000313" key="2">
    <source>
        <dbReference type="EMBL" id="MXQ65551.1"/>
    </source>
</evidence>
<evidence type="ECO:0000259" key="1">
    <source>
        <dbReference type="Pfam" id="PF09037"/>
    </source>
</evidence>
<comment type="caution">
    <text evidence="2">The sequence shown here is derived from an EMBL/GenBank/DDBJ whole genome shotgun (WGS) entry which is preliminary data.</text>
</comment>
<proteinExistence type="predicted"/>
<dbReference type="InterPro" id="IPR027417">
    <property type="entry name" value="P-loop_NTPase"/>
</dbReference>
<dbReference type="EMBL" id="WUTW01000002">
    <property type="protein sequence ID" value="MXQ65551.1"/>
    <property type="molecule type" value="Genomic_DNA"/>
</dbReference>
<dbReference type="Gene3D" id="3.40.50.300">
    <property type="entry name" value="P-loop containing nucleotide triphosphate hydrolases"/>
    <property type="match status" value="1"/>
</dbReference>
<dbReference type="Pfam" id="PF09037">
    <property type="entry name" value="Sulphotransf"/>
    <property type="match status" value="1"/>
</dbReference>
<dbReference type="SUPFAM" id="SSF52540">
    <property type="entry name" value="P-loop containing nucleoside triphosphate hydrolases"/>
    <property type="match status" value="1"/>
</dbReference>
<keyword evidence="3" id="KW-1185">Reference proteome</keyword>
<evidence type="ECO:0000313" key="3">
    <source>
        <dbReference type="Proteomes" id="UP000431901"/>
    </source>
</evidence>
<dbReference type="OrthoDB" id="5562925at2"/>
<organism evidence="2 3">
    <name type="scientific">Actinomadura rayongensis</name>
    <dbReference type="NCBI Taxonomy" id="1429076"/>
    <lineage>
        <taxon>Bacteria</taxon>
        <taxon>Bacillati</taxon>
        <taxon>Actinomycetota</taxon>
        <taxon>Actinomycetes</taxon>
        <taxon>Streptosporangiales</taxon>
        <taxon>Thermomonosporaceae</taxon>
        <taxon>Actinomadura</taxon>
    </lineage>
</organism>
<name>A0A6I4W7V4_9ACTN</name>
<gene>
    <name evidence="2" type="ORF">GQ466_16100</name>
</gene>
<dbReference type="RefSeq" id="WP_161103629.1">
    <property type="nucleotide sequence ID" value="NZ_JBHLYI010000006.1"/>
</dbReference>
<dbReference type="InterPro" id="IPR024628">
    <property type="entry name" value="Sulfotransferase_Stf0_dom"/>
</dbReference>
<protein>
    <recommendedName>
        <fullName evidence="1">Sulphotransferase Stf0 domain-containing protein</fullName>
    </recommendedName>
</protein>
<accession>A0A6I4W7V4</accession>